<feature type="region of interest" description="Disordered" evidence="15">
    <location>
        <begin position="153"/>
        <end position="190"/>
    </location>
</feature>
<feature type="compositionally biased region" description="Polar residues" evidence="15">
    <location>
        <begin position="513"/>
        <end position="524"/>
    </location>
</feature>
<feature type="compositionally biased region" description="Low complexity" evidence="15">
    <location>
        <begin position="552"/>
        <end position="581"/>
    </location>
</feature>
<dbReference type="SUPFAM" id="SSF48508">
    <property type="entry name" value="Nuclear receptor ligand-binding domain"/>
    <property type="match status" value="1"/>
</dbReference>
<feature type="compositionally biased region" description="Low complexity" evidence="15">
    <location>
        <begin position="153"/>
        <end position="170"/>
    </location>
</feature>
<dbReference type="CDD" id="cd07161">
    <property type="entry name" value="NR_DBD_EcR"/>
    <property type="match status" value="1"/>
</dbReference>
<keyword evidence="5" id="KW-0862">Zinc</keyword>
<feature type="compositionally biased region" description="Low complexity" evidence="15">
    <location>
        <begin position="625"/>
        <end position="658"/>
    </location>
</feature>
<evidence type="ECO:0000256" key="11">
    <source>
        <dbReference type="ARBA" id="ARBA00029963"/>
    </source>
</evidence>
<accession>A0ABQ8JJY9</accession>
<dbReference type="SUPFAM" id="SSF57716">
    <property type="entry name" value="Glucocorticoid receptor-like (DNA-binding domain)"/>
    <property type="match status" value="1"/>
</dbReference>
<comment type="caution">
    <text evidence="18">The sequence shown here is derived from an EMBL/GenBank/DDBJ whole genome shotgun (WGS) entry which is preliminary data.</text>
</comment>
<evidence type="ECO:0000256" key="4">
    <source>
        <dbReference type="ARBA" id="ARBA00022771"/>
    </source>
</evidence>
<evidence type="ECO:0000256" key="2">
    <source>
        <dbReference type="ARBA" id="ARBA00022052"/>
    </source>
</evidence>
<reference evidence="18 19" key="1">
    <citation type="journal article" date="2018" name="J. Allergy Clin. Immunol.">
        <title>High-quality assembly of Dermatophagoides pteronyssinus genome and transcriptome reveals a wide range of novel allergens.</title>
        <authorList>
            <person name="Liu X.Y."/>
            <person name="Yang K.Y."/>
            <person name="Wang M.Q."/>
            <person name="Kwok J.S."/>
            <person name="Zeng X."/>
            <person name="Yang Z."/>
            <person name="Xiao X.J."/>
            <person name="Lau C.P."/>
            <person name="Li Y."/>
            <person name="Huang Z.M."/>
            <person name="Ba J.G."/>
            <person name="Yim A.K."/>
            <person name="Ouyang C.Y."/>
            <person name="Ngai S.M."/>
            <person name="Chan T.F."/>
            <person name="Leung E.L."/>
            <person name="Liu L."/>
            <person name="Liu Z.G."/>
            <person name="Tsui S.K."/>
        </authorList>
    </citation>
    <scope>NUCLEOTIDE SEQUENCE [LARGE SCALE GENOMIC DNA]</scope>
    <source>
        <strain evidence="18">Derp</strain>
    </source>
</reference>
<dbReference type="Pfam" id="PF00105">
    <property type="entry name" value="zf-C4"/>
    <property type="match status" value="1"/>
</dbReference>
<evidence type="ECO:0000256" key="8">
    <source>
        <dbReference type="ARBA" id="ARBA00023163"/>
    </source>
</evidence>
<organism evidence="18 19">
    <name type="scientific">Dermatophagoides pteronyssinus</name>
    <name type="common">European house dust mite</name>
    <dbReference type="NCBI Taxonomy" id="6956"/>
    <lineage>
        <taxon>Eukaryota</taxon>
        <taxon>Metazoa</taxon>
        <taxon>Ecdysozoa</taxon>
        <taxon>Arthropoda</taxon>
        <taxon>Chelicerata</taxon>
        <taxon>Arachnida</taxon>
        <taxon>Acari</taxon>
        <taxon>Acariformes</taxon>
        <taxon>Sarcoptiformes</taxon>
        <taxon>Astigmata</taxon>
        <taxon>Psoroptidia</taxon>
        <taxon>Analgoidea</taxon>
        <taxon>Pyroglyphidae</taxon>
        <taxon>Dermatophagoidinae</taxon>
        <taxon>Dermatophagoides</taxon>
    </lineage>
</organism>
<dbReference type="SMART" id="SM00399">
    <property type="entry name" value="ZnF_C4"/>
    <property type="match status" value="1"/>
</dbReference>
<gene>
    <name evidence="18" type="primary">NR1H3</name>
    <name evidence="18" type="ORF">DERP_008182</name>
</gene>
<proteinExistence type="inferred from homology"/>
<dbReference type="PROSITE" id="PS51843">
    <property type="entry name" value="NR_LBD"/>
    <property type="match status" value="1"/>
</dbReference>
<evidence type="ECO:0000256" key="7">
    <source>
        <dbReference type="ARBA" id="ARBA00023125"/>
    </source>
</evidence>
<evidence type="ECO:0000256" key="12">
    <source>
        <dbReference type="ARBA" id="ARBA00030794"/>
    </source>
</evidence>
<dbReference type="InterPro" id="IPR003069">
    <property type="entry name" value="Ecdystd_rcpt"/>
</dbReference>
<evidence type="ECO:0000313" key="19">
    <source>
        <dbReference type="Proteomes" id="UP000887458"/>
    </source>
</evidence>
<feature type="compositionally biased region" description="Polar residues" evidence="15">
    <location>
        <begin position="31"/>
        <end position="42"/>
    </location>
</feature>
<feature type="domain" description="NR LBD" evidence="17">
    <location>
        <begin position="873"/>
        <end position="1106"/>
    </location>
</feature>
<evidence type="ECO:0000256" key="1">
    <source>
        <dbReference type="ARBA" id="ARBA00008092"/>
    </source>
</evidence>
<feature type="compositionally biased region" description="Basic residues" evidence="15">
    <location>
        <begin position="598"/>
        <end position="607"/>
    </location>
</feature>
<dbReference type="EMBL" id="NJHN03000035">
    <property type="protein sequence ID" value="KAH9422916.1"/>
    <property type="molecule type" value="Genomic_DNA"/>
</dbReference>
<protein>
    <recommendedName>
        <fullName evidence="2">Ecdysone receptor</fullName>
    </recommendedName>
    <alternativeName>
        <fullName evidence="11">20-hydroxy-ecdysone receptor</fullName>
    </alternativeName>
    <alternativeName>
        <fullName evidence="12">EcRH</fullName>
    </alternativeName>
    <alternativeName>
        <fullName evidence="13">Ecdysteroid receptor</fullName>
    </alternativeName>
    <alternativeName>
        <fullName evidence="14">Nuclear receptor subfamily 1 group H member 1</fullName>
    </alternativeName>
</protein>
<feature type="domain" description="Nuclear receptor" evidence="16">
    <location>
        <begin position="729"/>
        <end position="804"/>
    </location>
</feature>
<feature type="region of interest" description="Disordered" evidence="15">
    <location>
        <begin position="223"/>
        <end position="318"/>
    </location>
</feature>
<feature type="region of interest" description="Disordered" evidence="15">
    <location>
        <begin position="98"/>
        <end position="126"/>
    </location>
</feature>
<feature type="region of interest" description="Disordered" evidence="15">
    <location>
        <begin position="334"/>
        <end position="357"/>
    </location>
</feature>
<dbReference type="InterPro" id="IPR001628">
    <property type="entry name" value="Znf_hrmn_rcpt"/>
</dbReference>
<keyword evidence="4" id="KW-0863">Zinc-finger</keyword>
<keyword evidence="7" id="KW-0238">DNA-binding</keyword>
<dbReference type="InterPro" id="IPR041889">
    <property type="entry name" value="NR_LBD_EcR"/>
</dbReference>
<dbReference type="PROSITE" id="PS00031">
    <property type="entry name" value="NUCLEAR_REC_DBD_1"/>
    <property type="match status" value="1"/>
</dbReference>
<dbReference type="PANTHER" id="PTHR24082">
    <property type="entry name" value="NUCLEAR HORMONE RECEPTOR"/>
    <property type="match status" value="1"/>
</dbReference>
<dbReference type="Gene3D" id="1.10.565.10">
    <property type="entry name" value="Retinoid X Receptor"/>
    <property type="match status" value="1"/>
</dbReference>
<dbReference type="Pfam" id="PF00104">
    <property type="entry name" value="Hormone_recep"/>
    <property type="match status" value="1"/>
</dbReference>
<feature type="compositionally biased region" description="Low complexity" evidence="15">
    <location>
        <begin position="292"/>
        <end position="314"/>
    </location>
</feature>
<feature type="compositionally biased region" description="Low complexity" evidence="15">
    <location>
        <begin position="98"/>
        <end position="124"/>
    </location>
</feature>
<feature type="compositionally biased region" description="Low complexity" evidence="15">
    <location>
        <begin position="15"/>
        <end position="30"/>
    </location>
</feature>
<dbReference type="InterPro" id="IPR000536">
    <property type="entry name" value="Nucl_hrmn_rcpt_lig-bd"/>
</dbReference>
<sequence>MSTSVVQMMDISTAGAATTAHQRRTTTSAANSLDSTNGSSTTNLHHHHHLIHNHHYQNLYNNNNNGPINFAMKFFNNNNNNNIVVNANRKNIATSITSSTASSTTSSSSSSSSPAALTTPTSSPQVKIKLEPRVPSPCTADLVCMAVNGSTAATTAGSNTSTGTGAKSTNIARLPHLNGGGDTASVSGRSPSNIKDLSLYLSTKGQQQQQLLITTANGGVANISTTTNQHNKQESQDNHNNHSSLSSGHHQHLTPSTLTTKPPVMLTIPNGDDQPPPLLMNKNHHYRQNSQSPPSMLTSLSSSPTSLPSPSSTTNGHFSIIGAGLKRQHDEAFGHHHQHYHQAHGQHSDSITPSSPPPSMTTMITMNGHNTLHQMPTTPNNNSMVASPTSSSYSDFGSALLLWLGQNRAEKAVDDLFDGMTLDSNSNSSSISATTAENQIIRATKTTITSMLSNHNNNNNNDNSTPTTSSIDLVSISTASNVNNDNNDVLINGPNEYKKLRILTTNDHHSIQPLSNGFNHNQNDSTTTSTTTIPMPLCPTPVKIKKEEDESSLSPTLSSSSSSRSHYQNNNNSSSLSSSSSAPAMIVTNGTTTIPGGNHHHHQPVARKRTAYQALVGSTTTTTTNNTIIIGQHPSTNTNRNSSSTSLLSESSPEVSSSQNCTVISPVPSLDSSEIDLDLWNLDLHESSASNSSGKEEMSPSNSVNGYTNVDSLGGDPKKKKGPVPRQQEELCLVCGDRASGYHYNALTCEGCKGFFRRSITKNAVYQCKYGNNCEIDMYMRRKCQECRLKKCLSVGMRPECVVPEYQCAMKREAKRAIKDKDKPNSTTKEGLSPNNTQIMIIEEKQPLTPIMTNNWNGSQNGDVEIALKLSLEQDGIIKKLVFYQDEFESPSGEDIEKIAPFPYGENEEDNKRRFQHITEMTILTVQLIVEFSKRVPYFDKLFREDQITLLKACSSEVMMLRCSRKYDIKTDSIVYANNQPYTRQNYSSACISYVADTLFNFCRRMHMLKVDNAEYALLTAIVIFSDRPQLLEAHKVEEIQEKYIEILRIYVETRRPPNKCHFAKLLGILTELRTLGNINSEMCVSLKVQNKKLPAFLAEIWDIQDS</sequence>
<dbReference type="InterPro" id="IPR035500">
    <property type="entry name" value="NHR-like_dom_sf"/>
</dbReference>
<dbReference type="PROSITE" id="PS51030">
    <property type="entry name" value="NUCLEAR_REC_DBD_2"/>
    <property type="match status" value="1"/>
</dbReference>
<keyword evidence="3" id="KW-0479">Metal-binding</keyword>
<feature type="region of interest" description="Disordered" evidence="15">
    <location>
        <begin position="687"/>
        <end position="724"/>
    </location>
</feature>
<dbReference type="PANTHER" id="PTHR24082:SF507">
    <property type="entry name" value="BILE ACID RECEPTOR-RELATED"/>
    <property type="match status" value="1"/>
</dbReference>
<feature type="compositionally biased region" description="Polar residues" evidence="15">
    <location>
        <begin position="687"/>
        <end position="711"/>
    </location>
</feature>
<feature type="compositionally biased region" description="Basic and acidic residues" evidence="15">
    <location>
        <begin position="231"/>
        <end position="240"/>
    </location>
</feature>
<dbReference type="Gene3D" id="3.30.50.10">
    <property type="entry name" value="Erythroid Transcription Factor GATA-1, subunit A"/>
    <property type="match status" value="1"/>
</dbReference>
<feature type="region of interest" description="Disordered" evidence="15">
    <location>
        <begin position="513"/>
        <end position="607"/>
    </location>
</feature>
<dbReference type="InterPro" id="IPR001723">
    <property type="entry name" value="Nuclear_hrmn_rcpt"/>
</dbReference>
<evidence type="ECO:0000256" key="14">
    <source>
        <dbReference type="ARBA" id="ARBA00033286"/>
    </source>
</evidence>
<evidence type="ECO:0000259" key="16">
    <source>
        <dbReference type="PROSITE" id="PS51030"/>
    </source>
</evidence>
<feature type="region of interest" description="Disordered" evidence="15">
    <location>
        <begin position="625"/>
        <end position="663"/>
    </location>
</feature>
<evidence type="ECO:0000256" key="15">
    <source>
        <dbReference type="SAM" id="MobiDB-lite"/>
    </source>
</evidence>
<dbReference type="Proteomes" id="UP000887458">
    <property type="component" value="Unassembled WGS sequence"/>
</dbReference>
<name>A0ABQ8JJY9_DERPT</name>
<evidence type="ECO:0000256" key="3">
    <source>
        <dbReference type="ARBA" id="ARBA00022723"/>
    </source>
</evidence>
<evidence type="ECO:0000256" key="9">
    <source>
        <dbReference type="ARBA" id="ARBA00023170"/>
    </source>
</evidence>
<feature type="region of interest" description="Disordered" evidence="15">
    <location>
        <begin position="15"/>
        <end position="44"/>
    </location>
</feature>
<keyword evidence="8" id="KW-0804">Transcription</keyword>
<evidence type="ECO:0000256" key="13">
    <source>
        <dbReference type="ARBA" id="ARBA00033003"/>
    </source>
</evidence>
<feature type="compositionally biased region" description="Basic residues" evidence="15">
    <location>
        <begin position="335"/>
        <end position="344"/>
    </location>
</feature>
<dbReference type="PRINTS" id="PR00398">
    <property type="entry name" value="STRDHORMONER"/>
</dbReference>
<keyword evidence="19" id="KW-1185">Reference proteome</keyword>
<dbReference type="InterPro" id="IPR050234">
    <property type="entry name" value="Nuclear_hormone_rcpt_NR1"/>
</dbReference>
<evidence type="ECO:0000259" key="17">
    <source>
        <dbReference type="PROSITE" id="PS51843"/>
    </source>
</evidence>
<comment type="similarity">
    <text evidence="1">Belongs to the nuclear hormone receptor family. NR1 subfamily.</text>
</comment>
<keyword evidence="6" id="KW-0805">Transcription regulation</keyword>
<reference evidence="18 19" key="2">
    <citation type="journal article" date="2022" name="Mol. Biol. Evol.">
        <title>Comparative Genomics Reveals Insights into the Divergent Evolution of Astigmatic Mites and Household Pest Adaptations.</title>
        <authorList>
            <person name="Xiong Q."/>
            <person name="Wan A.T."/>
            <person name="Liu X."/>
            <person name="Fung C.S."/>
            <person name="Xiao X."/>
            <person name="Malainual N."/>
            <person name="Hou J."/>
            <person name="Wang L."/>
            <person name="Wang M."/>
            <person name="Yang K.Y."/>
            <person name="Cui Y."/>
            <person name="Leung E.L."/>
            <person name="Nong W."/>
            <person name="Shin S.K."/>
            <person name="Au S.W."/>
            <person name="Jeong K.Y."/>
            <person name="Chew F.T."/>
            <person name="Hui J.H."/>
            <person name="Leung T.F."/>
            <person name="Tungtrongchitr A."/>
            <person name="Zhong N."/>
            <person name="Liu Z."/>
            <person name="Tsui S.K."/>
        </authorList>
    </citation>
    <scope>NUCLEOTIDE SEQUENCE [LARGE SCALE GENOMIC DNA]</scope>
    <source>
        <strain evidence="18">Derp</strain>
    </source>
</reference>
<dbReference type="SMART" id="SM00430">
    <property type="entry name" value="HOLI"/>
    <property type="match status" value="1"/>
</dbReference>
<dbReference type="PRINTS" id="PR01283">
    <property type="entry name" value="ECDYSTEROIDR"/>
</dbReference>
<evidence type="ECO:0000256" key="5">
    <source>
        <dbReference type="ARBA" id="ARBA00022833"/>
    </source>
</evidence>
<evidence type="ECO:0000313" key="18">
    <source>
        <dbReference type="EMBL" id="KAH9422916.1"/>
    </source>
</evidence>
<dbReference type="PRINTS" id="PR00047">
    <property type="entry name" value="STROIDFINGER"/>
</dbReference>
<keyword evidence="10" id="KW-0539">Nucleus</keyword>
<keyword evidence="9 18" id="KW-0675">Receptor</keyword>
<evidence type="ECO:0000256" key="6">
    <source>
        <dbReference type="ARBA" id="ARBA00023015"/>
    </source>
</evidence>
<dbReference type="InterPro" id="IPR013088">
    <property type="entry name" value="Znf_NHR/GATA"/>
</dbReference>
<evidence type="ECO:0000256" key="10">
    <source>
        <dbReference type="ARBA" id="ARBA00023242"/>
    </source>
</evidence>
<dbReference type="CDD" id="cd06938">
    <property type="entry name" value="NR_LBD_EcR"/>
    <property type="match status" value="1"/>
</dbReference>